<feature type="region of interest" description="Disordered" evidence="1">
    <location>
        <begin position="1"/>
        <end position="29"/>
    </location>
</feature>
<dbReference type="EMBL" id="KY774314">
    <property type="protein sequence ID" value="ART30777.1"/>
    <property type="molecule type" value="Genomic_DNA"/>
</dbReference>
<name>A0A1Y0B037_9LAMI</name>
<geneLocation type="mitochondrion" evidence="2"/>
<gene>
    <name evidence="2" type="ORF">AEK19_MT0521</name>
</gene>
<organism evidence="2">
    <name type="scientific">Utricularia reniformis</name>
    <dbReference type="NCBI Taxonomy" id="192314"/>
    <lineage>
        <taxon>Eukaryota</taxon>
        <taxon>Viridiplantae</taxon>
        <taxon>Streptophyta</taxon>
        <taxon>Embryophyta</taxon>
        <taxon>Tracheophyta</taxon>
        <taxon>Spermatophyta</taxon>
        <taxon>Magnoliopsida</taxon>
        <taxon>eudicotyledons</taxon>
        <taxon>Gunneridae</taxon>
        <taxon>Pentapetalae</taxon>
        <taxon>asterids</taxon>
        <taxon>lamiids</taxon>
        <taxon>Lamiales</taxon>
        <taxon>Lentibulariaceae</taxon>
        <taxon>Utricularia</taxon>
    </lineage>
</organism>
<keyword evidence="2" id="KW-0496">Mitochondrion</keyword>
<reference evidence="2" key="1">
    <citation type="submission" date="2017-03" db="EMBL/GenBank/DDBJ databases">
        <title>The mitochondrial genome of the carnivorous plant Utricularia reniformis (Lentibulariaceae): structure, comparative analysis and evolutionary landmarks.</title>
        <authorList>
            <person name="Silva S.R."/>
            <person name="Alvarenga D.O."/>
            <person name="Michael T.P."/>
            <person name="Miranda V.F.O."/>
            <person name="Varani A.M."/>
        </authorList>
    </citation>
    <scope>NUCLEOTIDE SEQUENCE</scope>
</reference>
<evidence type="ECO:0000256" key="1">
    <source>
        <dbReference type="SAM" id="MobiDB-lite"/>
    </source>
</evidence>
<sequence>MFVDIGKSRQSKVKSGSAIDVTGSNTGHRKDSTICCSGVSPLPRYCQPQLIISFFKNNSVFLDCLLILILSG</sequence>
<evidence type="ECO:0000313" key="2">
    <source>
        <dbReference type="EMBL" id="ART30777.1"/>
    </source>
</evidence>
<proteinExistence type="predicted"/>
<dbReference type="AlphaFoldDB" id="A0A1Y0B037"/>
<accession>A0A1Y0B037</accession>
<protein>
    <submittedName>
        <fullName evidence="2">Uncharacterized protein</fullName>
    </submittedName>
</protein>